<feature type="region of interest" description="Disordered" evidence="1">
    <location>
        <begin position="345"/>
        <end position="392"/>
    </location>
</feature>
<dbReference type="EMBL" id="CAMXCT010006528">
    <property type="protein sequence ID" value="CAI4015370.1"/>
    <property type="molecule type" value="Genomic_DNA"/>
</dbReference>
<evidence type="ECO:0000256" key="1">
    <source>
        <dbReference type="SAM" id="MobiDB-lite"/>
    </source>
</evidence>
<evidence type="ECO:0000313" key="5">
    <source>
        <dbReference type="Proteomes" id="UP001152797"/>
    </source>
</evidence>
<evidence type="ECO:0000313" key="3">
    <source>
        <dbReference type="EMBL" id="CAI4015370.1"/>
    </source>
</evidence>
<dbReference type="InterPro" id="IPR006573">
    <property type="entry name" value="NHR_dom"/>
</dbReference>
<dbReference type="Gene3D" id="2.60.120.920">
    <property type="match status" value="1"/>
</dbReference>
<feature type="compositionally biased region" description="Basic and acidic residues" evidence="1">
    <location>
        <begin position="382"/>
        <end position="392"/>
    </location>
</feature>
<name>A0A9P1GIR4_9DINO</name>
<comment type="caution">
    <text evidence="3">The sequence shown here is derived from an EMBL/GenBank/DDBJ whole genome shotgun (WGS) entry which is preliminary data.</text>
</comment>
<feature type="domain" description="NHR" evidence="2">
    <location>
        <begin position="56"/>
        <end position="142"/>
    </location>
</feature>
<dbReference type="InterPro" id="IPR043136">
    <property type="entry name" value="B30.2/SPRY_sf"/>
</dbReference>
<keyword evidence="5" id="KW-1185">Reference proteome</keyword>
<evidence type="ECO:0000313" key="4">
    <source>
        <dbReference type="EMBL" id="CAL4802682.1"/>
    </source>
</evidence>
<dbReference type="Proteomes" id="UP001152797">
    <property type="component" value="Unassembled WGS sequence"/>
</dbReference>
<reference evidence="3" key="1">
    <citation type="submission" date="2022-10" db="EMBL/GenBank/DDBJ databases">
        <authorList>
            <person name="Chen Y."/>
            <person name="Dougan E. K."/>
            <person name="Chan C."/>
            <person name="Rhodes N."/>
            <person name="Thang M."/>
        </authorList>
    </citation>
    <scope>NUCLEOTIDE SEQUENCE</scope>
</reference>
<protein>
    <submittedName>
        <fullName evidence="4">NHR domain-containing protein</fullName>
    </submittedName>
</protein>
<accession>A0A9P1GIR4</accession>
<proteinExistence type="predicted"/>
<dbReference type="AlphaFoldDB" id="A0A9P1GIR4"/>
<dbReference type="EMBL" id="CAMXCT020006528">
    <property type="protein sequence ID" value="CAL1168745.1"/>
    <property type="molecule type" value="Genomic_DNA"/>
</dbReference>
<organism evidence="3">
    <name type="scientific">Cladocopium goreaui</name>
    <dbReference type="NCBI Taxonomy" id="2562237"/>
    <lineage>
        <taxon>Eukaryota</taxon>
        <taxon>Sar</taxon>
        <taxon>Alveolata</taxon>
        <taxon>Dinophyceae</taxon>
        <taxon>Suessiales</taxon>
        <taxon>Symbiodiniaceae</taxon>
        <taxon>Cladocopium</taxon>
    </lineage>
</organism>
<sequence length="392" mass="43128">MLQYHCLLGPVDGENLFVAATALRGTVGPFDTGPGVKLWGLHCFAGTKMPRLDGWFFCVRVESIRPGTWQDGMALGVTTCQPGLVEEMPQTMDEVDPCWLMGFDGVEWDGAGLTWGPSTWSPAKLKVGDLVGVVVTFQGELQARRLPEPAAGDSFWRLGQLGGAASQRLSQLGQQVGQAINDTAMRPWLRTPRRWLRRCLRPAVRACGDDDMYGMSSAGVSKLLGGRFLPRSCRTVVSEASCFEVGSDDLDQRCIAFILHQMLLVVISTGDVASGEIKDVQSASSTIEKAHQQMQKLPWLPAPILAELDRTKSQVAALHREVHCYQETLIREVEDSQKDLLVHPCSQRSDSISPEEKTEPQSNPNMECKDSLQGMYAFGEEEDHRDHRTGGG</sequence>
<gene>
    <name evidence="3" type="ORF">C1SCF055_LOCUS40204</name>
</gene>
<dbReference type="EMBL" id="CAMXCT030006528">
    <property type="protein sequence ID" value="CAL4802682.1"/>
    <property type="molecule type" value="Genomic_DNA"/>
</dbReference>
<dbReference type="Pfam" id="PF07177">
    <property type="entry name" value="Neuralized"/>
    <property type="match status" value="1"/>
</dbReference>
<reference evidence="4 5" key="2">
    <citation type="submission" date="2024-05" db="EMBL/GenBank/DDBJ databases">
        <authorList>
            <person name="Chen Y."/>
            <person name="Shah S."/>
            <person name="Dougan E. K."/>
            <person name="Thang M."/>
            <person name="Chan C."/>
        </authorList>
    </citation>
    <scope>NUCLEOTIDE SEQUENCE [LARGE SCALE GENOMIC DNA]</scope>
</reference>
<evidence type="ECO:0000259" key="2">
    <source>
        <dbReference type="Pfam" id="PF07177"/>
    </source>
</evidence>